<proteinExistence type="predicted"/>
<dbReference type="Gene3D" id="3.30.70.2700">
    <property type="match status" value="1"/>
</dbReference>
<dbReference type="Pfam" id="PF07992">
    <property type="entry name" value="Pyr_redox_2"/>
    <property type="match status" value="1"/>
</dbReference>
<evidence type="ECO:0000259" key="3">
    <source>
        <dbReference type="Pfam" id="PF21688"/>
    </source>
</evidence>
<dbReference type="InterPro" id="IPR028348">
    <property type="entry name" value="FAD-binding_protein"/>
</dbReference>
<dbReference type="InterPro" id="IPR036188">
    <property type="entry name" value="FAD/NAD-bd_sf"/>
</dbReference>
<dbReference type="Proteomes" id="UP000028547">
    <property type="component" value="Unassembled WGS sequence"/>
</dbReference>
<dbReference type="GO" id="GO:0016491">
    <property type="term" value="F:oxidoreductase activity"/>
    <property type="evidence" value="ECO:0007669"/>
    <property type="project" value="InterPro"/>
</dbReference>
<protein>
    <submittedName>
        <fullName evidence="4">FAD-dependent oxidoreductase</fullName>
    </submittedName>
</protein>
<organism evidence="4 5">
    <name type="scientific">Archangium violaceum Cb vi76</name>
    <dbReference type="NCBI Taxonomy" id="1406225"/>
    <lineage>
        <taxon>Bacteria</taxon>
        <taxon>Pseudomonadati</taxon>
        <taxon>Myxococcota</taxon>
        <taxon>Myxococcia</taxon>
        <taxon>Myxococcales</taxon>
        <taxon>Cystobacterineae</taxon>
        <taxon>Archangiaceae</taxon>
        <taxon>Archangium</taxon>
    </lineage>
</organism>
<feature type="region of interest" description="Disordered" evidence="1">
    <location>
        <begin position="66"/>
        <end position="91"/>
    </location>
</feature>
<evidence type="ECO:0000313" key="5">
    <source>
        <dbReference type="Proteomes" id="UP000028547"/>
    </source>
</evidence>
<gene>
    <name evidence="4" type="ORF">Q664_03720</name>
</gene>
<comment type="caution">
    <text evidence="4">The sequence shown here is derived from an EMBL/GenBank/DDBJ whole genome shotgun (WGS) entry which is preliminary data.</text>
</comment>
<reference evidence="4 5" key="1">
    <citation type="submission" date="2014-07" db="EMBL/GenBank/DDBJ databases">
        <title>Draft Genome Sequence of Gephyronic Acid Producer, Cystobacter violaceus Strain Cb vi76.</title>
        <authorList>
            <person name="Stevens D.C."/>
            <person name="Young J."/>
            <person name="Carmichael R."/>
            <person name="Tan J."/>
            <person name="Taylor R.E."/>
        </authorList>
    </citation>
    <scope>NUCLEOTIDE SEQUENCE [LARGE SCALE GENOMIC DNA]</scope>
    <source>
        <strain evidence="4 5">Cb vi76</strain>
    </source>
</reference>
<dbReference type="SUPFAM" id="SSF51905">
    <property type="entry name" value="FAD/NAD(P)-binding domain"/>
    <property type="match status" value="1"/>
</dbReference>
<feature type="domain" description="FAD-dependent protein C-terminal" evidence="3">
    <location>
        <begin position="279"/>
        <end position="479"/>
    </location>
</feature>
<dbReference type="InterPro" id="IPR023753">
    <property type="entry name" value="FAD/NAD-binding_dom"/>
</dbReference>
<dbReference type="AlphaFoldDB" id="A0A084T0P0"/>
<dbReference type="RefSeq" id="WP_043389873.1">
    <property type="nucleotide sequence ID" value="NZ_JPMI01000020.1"/>
</dbReference>
<dbReference type="PANTHER" id="PTHR42842:SF3">
    <property type="entry name" value="FAD_NAD(P)-BINDING OXIDOREDUCTASE FAMILY PROTEIN"/>
    <property type="match status" value="1"/>
</dbReference>
<dbReference type="EMBL" id="JPMI01000020">
    <property type="protein sequence ID" value="KFA94275.1"/>
    <property type="molecule type" value="Genomic_DNA"/>
</dbReference>
<dbReference type="PANTHER" id="PTHR42842">
    <property type="entry name" value="FAD/NAD(P)-BINDING OXIDOREDUCTASE"/>
    <property type="match status" value="1"/>
</dbReference>
<accession>A0A084T0P0</accession>
<name>A0A084T0P0_9BACT</name>
<dbReference type="Pfam" id="PF21688">
    <property type="entry name" value="FAD-depend_C"/>
    <property type="match status" value="1"/>
</dbReference>
<dbReference type="InterPro" id="IPR049516">
    <property type="entry name" value="FAD-depend_C"/>
</dbReference>
<evidence type="ECO:0000259" key="2">
    <source>
        <dbReference type="Pfam" id="PF07992"/>
    </source>
</evidence>
<dbReference type="Gene3D" id="3.50.50.60">
    <property type="entry name" value="FAD/NAD(P)-binding domain"/>
    <property type="match status" value="2"/>
</dbReference>
<evidence type="ECO:0000313" key="4">
    <source>
        <dbReference type="EMBL" id="KFA94275.1"/>
    </source>
</evidence>
<dbReference type="PIRSF" id="PIRSF038984">
    <property type="entry name" value="FAD_binding_protein"/>
    <property type="match status" value="1"/>
</dbReference>
<evidence type="ECO:0000256" key="1">
    <source>
        <dbReference type="SAM" id="MobiDB-lite"/>
    </source>
</evidence>
<feature type="domain" description="FAD/NAD(P)-binding" evidence="2">
    <location>
        <begin position="96"/>
        <end position="263"/>
    </location>
</feature>
<sequence length="531" mass="57563">MAYRVNNIGLWLDEPEELLGQRAAEKLGVTRSDLASVRVVRAVLDARKKGSPRYIYTLEVELAPGRAPQRLPPDVSESAPPPEPPQRVKEPERMPLIIGTGPAGLFAALGLLERGVRTILIERGREVVARRKDVAKLMRDGSLDPESNMNFGEGGAGAYTDGKLSTRINHPMVRKVIETFARCGAPDHILIEGKPHIGSDLLPGAVAKLRDELIAGGCQVLFEHKVEEVLYRDGRVSGVRLADGRTLESDRVVLAPGNSARELYERFAADGRVVIEPKPFALGFRAEHPQGLINSIQYGSAAKNPKLPPADYKLAENLDVDGEVRGIYSFCMCPGGIVVPTPTQDGLQCTNGMSNSRRNAKYANAGIVVTVSVQDFEREGFSGPLAGLEFQRHWEAKAYELGGGKFFAPAQTIPDYLAGRVKKDPGGTSYRPGLAHTDLNKLFPERLTQSLKQALKAFDRKMRGFISDDGKLIGIESRTSSPVRITRGEDMQSVSMRGLYPAGEGCGYAGGIVSSAIDGLRVAEQIASELA</sequence>